<feature type="signal peptide" evidence="1">
    <location>
        <begin position="1"/>
        <end position="23"/>
    </location>
</feature>
<name>A0A7G7XLH8_9PSED</name>
<sequence>MPTCRFSALWTLLIAALSCQLLSACSVSGTYPDATQADAAKLRFVANASNVTQEALAVAPELLAGQVRGRVVVDVNR</sequence>
<feature type="chain" id="PRO_5030163448" description="Lipoprotein" evidence="1">
    <location>
        <begin position="24"/>
        <end position="77"/>
    </location>
</feature>
<organism evidence="2 3">
    <name type="scientific">Pseudomonas protegens</name>
    <dbReference type="NCBI Taxonomy" id="380021"/>
    <lineage>
        <taxon>Bacteria</taxon>
        <taxon>Pseudomonadati</taxon>
        <taxon>Pseudomonadota</taxon>
        <taxon>Gammaproteobacteria</taxon>
        <taxon>Pseudomonadales</taxon>
        <taxon>Pseudomonadaceae</taxon>
        <taxon>Pseudomonas</taxon>
    </lineage>
</organism>
<accession>A0A7G7XLH8</accession>
<keyword evidence="1" id="KW-0732">Signal</keyword>
<evidence type="ECO:0000256" key="1">
    <source>
        <dbReference type="SAM" id="SignalP"/>
    </source>
</evidence>
<reference evidence="3" key="1">
    <citation type="journal article" date="2020" name="Microbiol. Resour. Announc.">
        <title>Complete genome sequences of four natural Pseudomonas isolates that catabolize a wide range of aromatic compounds relevant to lignin valorization.</title>
        <authorList>
            <person name="Hatmaker E.A."/>
            <person name="Presley G."/>
            <person name="Cannon O."/>
            <person name="Guss A.M."/>
            <person name="Elkins J.G."/>
        </authorList>
    </citation>
    <scope>NUCLEOTIDE SEQUENCE [LARGE SCALE GENOMIC DNA]</scope>
    <source>
        <strain evidence="3">H1F5C</strain>
    </source>
</reference>
<evidence type="ECO:0008006" key="4">
    <source>
        <dbReference type="Google" id="ProtNLM"/>
    </source>
</evidence>
<proteinExistence type="predicted"/>
<dbReference type="RefSeq" id="WP_179596118.1">
    <property type="nucleotide sequence ID" value="NZ_CP060201.1"/>
</dbReference>
<evidence type="ECO:0000313" key="3">
    <source>
        <dbReference type="Proteomes" id="UP000515277"/>
    </source>
</evidence>
<dbReference type="AlphaFoldDB" id="A0A7G7XLH8"/>
<dbReference type="Proteomes" id="UP000515277">
    <property type="component" value="Chromosome"/>
</dbReference>
<dbReference type="EMBL" id="CP060201">
    <property type="protein sequence ID" value="QNH80823.1"/>
    <property type="molecule type" value="Genomic_DNA"/>
</dbReference>
<evidence type="ECO:0000313" key="2">
    <source>
        <dbReference type="EMBL" id="QNH80823.1"/>
    </source>
</evidence>
<protein>
    <recommendedName>
        <fullName evidence="4">Lipoprotein</fullName>
    </recommendedName>
</protein>
<gene>
    <name evidence="2" type="ORF">GGI48_02645</name>
</gene>
<dbReference type="PROSITE" id="PS51257">
    <property type="entry name" value="PROKAR_LIPOPROTEIN"/>
    <property type="match status" value="1"/>
</dbReference>